<reference evidence="9 10" key="1">
    <citation type="submission" date="2020-08" db="EMBL/GenBank/DDBJ databases">
        <title>Genomic Encyclopedia of Type Strains, Phase IV (KMG-IV): sequencing the most valuable type-strain genomes for metagenomic binning, comparative biology and taxonomic classification.</title>
        <authorList>
            <person name="Goeker M."/>
        </authorList>
    </citation>
    <scope>NUCLEOTIDE SEQUENCE [LARGE SCALE GENOMIC DNA]</scope>
    <source>
        <strain evidence="9 10">DSM 101730</strain>
    </source>
</reference>
<dbReference type="HAMAP" id="MF_00267">
    <property type="entry name" value="MinC"/>
    <property type="match status" value="1"/>
</dbReference>
<evidence type="ECO:0000313" key="10">
    <source>
        <dbReference type="Proteomes" id="UP000549457"/>
    </source>
</evidence>
<dbReference type="EMBL" id="JACHFM010000001">
    <property type="protein sequence ID" value="MBB5221568.1"/>
    <property type="molecule type" value="Genomic_DNA"/>
</dbReference>
<evidence type="ECO:0000259" key="7">
    <source>
        <dbReference type="Pfam" id="PF03775"/>
    </source>
</evidence>
<dbReference type="InterPro" id="IPR016098">
    <property type="entry name" value="CAP/MinC_C"/>
</dbReference>
<comment type="similarity">
    <text evidence="1 6">Belongs to the MinC family.</text>
</comment>
<feature type="domain" description="Septum formation inhibitor MinC C-terminal" evidence="7">
    <location>
        <begin position="115"/>
        <end position="214"/>
    </location>
</feature>
<dbReference type="InterPro" id="IPR005526">
    <property type="entry name" value="Septum_form_inhib_MinC_C"/>
</dbReference>
<dbReference type="InterPro" id="IPR013033">
    <property type="entry name" value="MinC"/>
</dbReference>
<evidence type="ECO:0000256" key="4">
    <source>
        <dbReference type="ARBA" id="ARBA00023306"/>
    </source>
</evidence>
<accession>A0A840SMS4</accession>
<dbReference type="Gene3D" id="3.30.70.260">
    <property type="match status" value="1"/>
</dbReference>
<dbReference type="GO" id="GO:1901891">
    <property type="term" value="P:regulation of cell septum assembly"/>
    <property type="evidence" value="ECO:0007669"/>
    <property type="project" value="InterPro"/>
</dbReference>
<keyword evidence="3 6" id="KW-0717">Septation</keyword>
<sequence>MAGPPDAGFFEALDTLMRQAPHFFVNAPLVLDVEHAADLGEKAEFVKLVHQLRARKLFAVGIQGATPEQGNAAFGAGLITLQGGREASLERGAARAAPAELKAVTSVEPAATLLITEPVRSGQRIFADRGDLIVMAPVSSGAELIAHGNIHIYGPLRGRALAGVNGDRTARIFCQNLEAELIAIAGLYRTSDDLGPALRQTRIQAFLKDDTLCVEPLK</sequence>
<comment type="subunit">
    <text evidence="6">Interacts with MinD and FtsZ.</text>
</comment>
<dbReference type="AlphaFoldDB" id="A0A840SMS4"/>
<dbReference type="InterPro" id="IPR036145">
    <property type="entry name" value="MinC_C_sf"/>
</dbReference>
<keyword evidence="10" id="KW-1185">Reference proteome</keyword>
<dbReference type="NCBIfam" id="TIGR01222">
    <property type="entry name" value="minC"/>
    <property type="match status" value="1"/>
</dbReference>
<dbReference type="GO" id="GO:0000917">
    <property type="term" value="P:division septum assembly"/>
    <property type="evidence" value="ECO:0007669"/>
    <property type="project" value="UniProtKB-KW"/>
</dbReference>
<evidence type="ECO:0000313" key="9">
    <source>
        <dbReference type="EMBL" id="MBB5221568.1"/>
    </source>
</evidence>
<dbReference type="PANTHER" id="PTHR34108:SF1">
    <property type="entry name" value="SEPTUM SITE-DETERMINING PROTEIN MINC"/>
    <property type="match status" value="1"/>
</dbReference>
<dbReference type="Proteomes" id="UP000549457">
    <property type="component" value="Unassembled WGS sequence"/>
</dbReference>
<keyword evidence="4 6" id="KW-0131">Cell cycle</keyword>
<evidence type="ECO:0000256" key="2">
    <source>
        <dbReference type="ARBA" id="ARBA00022618"/>
    </source>
</evidence>
<protein>
    <recommendedName>
        <fullName evidence="6">Probable septum site-determining protein MinC</fullName>
    </recommendedName>
</protein>
<dbReference type="GO" id="GO:0051302">
    <property type="term" value="P:regulation of cell division"/>
    <property type="evidence" value="ECO:0007669"/>
    <property type="project" value="InterPro"/>
</dbReference>
<organism evidence="9 10">
    <name type="scientific">Amaricoccus macauensis</name>
    <dbReference type="NCBI Taxonomy" id="57001"/>
    <lineage>
        <taxon>Bacteria</taxon>
        <taxon>Pseudomonadati</taxon>
        <taxon>Pseudomonadota</taxon>
        <taxon>Alphaproteobacteria</taxon>
        <taxon>Rhodobacterales</taxon>
        <taxon>Paracoccaceae</taxon>
        <taxon>Amaricoccus</taxon>
    </lineage>
</organism>
<dbReference type="SUPFAM" id="SSF63848">
    <property type="entry name" value="Cell-division inhibitor MinC, C-terminal domain"/>
    <property type="match status" value="1"/>
</dbReference>
<evidence type="ECO:0000256" key="5">
    <source>
        <dbReference type="ARBA" id="ARBA00025606"/>
    </source>
</evidence>
<evidence type="ECO:0000256" key="3">
    <source>
        <dbReference type="ARBA" id="ARBA00023210"/>
    </source>
</evidence>
<dbReference type="PANTHER" id="PTHR34108">
    <property type="entry name" value="SEPTUM SITE-DETERMINING PROTEIN MINC"/>
    <property type="match status" value="1"/>
</dbReference>
<evidence type="ECO:0000256" key="1">
    <source>
        <dbReference type="ARBA" id="ARBA00006291"/>
    </source>
</evidence>
<evidence type="ECO:0000259" key="8">
    <source>
        <dbReference type="Pfam" id="PF05209"/>
    </source>
</evidence>
<comment type="caution">
    <text evidence="9">The sequence shown here is derived from an EMBL/GenBank/DDBJ whole genome shotgun (WGS) entry which is preliminary data.</text>
</comment>
<dbReference type="Pfam" id="PF05209">
    <property type="entry name" value="MinC_N"/>
    <property type="match status" value="1"/>
</dbReference>
<keyword evidence="2 6" id="KW-0132">Cell division</keyword>
<proteinExistence type="inferred from homology"/>
<dbReference type="GO" id="GO:0000902">
    <property type="term" value="P:cell morphogenesis"/>
    <property type="evidence" value="ECO:0007669"/>
    <property type="project" value="InterPro"/>
</dbReference>
<dbReference type="InterPro" id="IPR007874">
    <property type="entry name" value="MinC_N"/>
</dbReference>
<dbReference type="Gene3D" id="2.160.20.70">
    <property type="match status" value="1"/>
</dbReference>
<name>A0A840SMS4_9RHOB</name>
<gene>
    <name evidence="6" type="primary">minC</name>
    <name evidence="9" type="ORF">HNP73_001489</name>
</gene>
<evidence type="ECO:0000256" key="6">
    <source>
        <dbReference type="HAMAP-Rule" id="MF_00267"/>
    </source>
</evidence>
<comment type="function">
    <text evidence="5 6">Cell division inhibitor that blocks the formation of polar Z ring septums. Rapidly oscillates between the poles of the cell to destabilize FtsZ filaments that have formed before they mature into polar Z rings. Prevents FtsZ polymerization.</text>
</comment>
<dbReference type="Pfam" id="PF03775">
    <property type="entry name" value="MinC_C"/>
    <property type="match status" value="1"/>
</dbReference>
<feature type="domain" description="Septum formation inhibitor MinC N-terminal" evidence="8">
    <location>
        <begin position="11"/>
        <end position="57"/>
    </location>
</feature>